<comment type="caution">
    <text evidence="2">The sequence shown here is derived from an EMBL/GenBank/DDBJ whole genome shotgun (WGS) entry which is preliminary data.</text>
</comment>
<evidence type="ECO:0008006" key="3">
    <source>
        <dbReference type="Google" id="ProtNLM"/>
    </source>
</evidence>
<protein>
    <recommendedName>
        <fullName evidence="3">DUF304 domain-containing protein</fullName>
    </recommendedName>
</protein>
<dbReference type="EMBL" id="VSSQ01088593">
    <property type="protein sequence ID" value="MPN35174.1"/>
    <property type="molecule type" value="Genomic_DNA"/>
</dbReference>
<name>A0A645HGC9_9ZZZZ</name>
<keyword evidence="1" id="KW-0472">Membrane</keyword>
<keyword evidence="1" id="KW-0812">Transmembrane</keyword>
<sequence>MLAALLAVAQRTLPGIAPLLGVLLALALAGVACGVEALLKEGAAMDARGRMALCYTRALTRYDLLLLAKDCTISVFATPPAQLAGRCNLRVRTPSRKTLLVRSLPLPLAQTLAAAGCRGGTRPNTQREEV</sequence>
<evidence type="ECO:0000313" key="2">
    <source>
        <dbReference type="EMBL" id="MPN35174.1"/>
    </source>
</evidence>
<accession>A0A645HGC9</accession>
<feature type="transmembrane region" description="Helical" evidence="1">
    <location>
        <begin position="16"/>
        <end position="39"/>
    </location>
</feature>
<organism evidence="2">
    <name type="scientific">bioreactor metagenome</name>
    <dbReference type="NCBI Taxonomy" id="1076179"/>
    <lineage>
        <taxon>unclassified sequences</taxon>
        <taxon>metagenomes</taxon>
        <taxon>ecological metagenomes</taxon>
    </lineage>
</organism>
<proteinExistence type="predicted"/>
<gene>
    <name evidence="2" type="ORF">SDC9_182669</name>
</gene>
<evidence type="ECO:0000256" key="1">
    <source>
        <dbReference type="SAM" id="Phobius"/>
    </source>
</evidence>
<keyword evidence="1" id="KW-1133">Transmembrane helix</keyword>
<dbReference type="AlphaFoldDB" id="A0A645HGC9"/>
<reference evidence="2" key="1">
    <citation type="submission" date="2019-08" db="EMBL/GenBank/DDBJ databases">
        <authorList>
            <person name="Kucharzyk K."/>
            <person name="Murdoch R.W."/>
            <person name="Higgins S."/>
            <person name="Loffler F."/>
        </authorList>
    </citation>
    <scope>NUCLEOTIDE SEQUENCE</scope>
</reference>